<evidence type="ECO:0000259" key="7">
    <source>
        <dbReference type="PROSITE" id="PS50850"/>
    </source>
</evidence>
<comment type="caution">
    <text evidence="8">The sequence shown here is derived from an EMBL/GenBank/DDBJ whole genome shotgun (WGS) entry which is preliminary data.</text>
</comment>
<evidence type="ECO:0000256" key="5">
    <source>
        <dbReference type="SAM" id="MobiDB-lite"/>
    </source>
</evidence>
<feature type="transmembrane region" description="Helical" evidence="6">
    <location>
        <begin position="170"/>
        <end position="190"/>
    </location>
</feature>
<dbReference type="InterPro" id="IPR036259">
    <property type="entry name" value="MFS_trans_sf"/>
</dbReference>
<evidence type="ECO:0000313" key="8">
    <source>
        <dbReference type="EMBL" id="KXH69125.1"/>
    </source>
</evidence>
<feature type="transmembrane region" description="Helical" evidence="6">
    <location>
        <begin position="115"/>
        <end position="133"/>
    </location>
</feature>
<dbReference type="AlphaFoldDB" id="A0A135V957"/>
<feature type="region of interest" description="Disordered" evidence="5">
    <location>
        <begin position="373"/>
        <end position="392"/>
    </location>
</feature>
<dbReference type="InterPro" id="IPR011701">
    <property type="entry name" value="MFS"/>
</dbReference>
<reference evidence="8 9" key="1">
    <citation type="submission" date="2014-02" db="EMBL/GenBank/DDBJ databases">
        <title>The genome sequence of Colletotrichum salicis CBS 607.94.</title>
        <authorList>
            <person name="Baroncelli R."/>
            <person name="Thon M.R."/>
        </authorList>
    </citation>
    <scope>NUCLEOTIDE SEQUENCE [LARGE SCALE GENOMIC DNA]</scope>
    <source>
        <strain evidence="8 9">CBS 607.94</strain>
    </source>
</reference>
<evidence type="ECO:0000313" key="9">
    <source>
        <dbReference type="Proteomes" id="UP000070121"/>
    </source>
</evidence>
<evidence type="ECO:0000256" key="1">
    <source>
        <dbReference type="ARBA" id="ARBA00004141"/>
    </source>
</evidence>
<keyword evidence="4 6" id="KW-0472">Membrane</keyword>
<protein>
    <submittedName>
        <fullName evidence="8">Major facilitator superfamily transporter</fullName>
    </submittedName>
</protein>
<dbReference type="PANTHER" id="PTHR23502">
    <property type="entry name" value="MAJOR FACILITATOR SUPERFAMILY"/>
    <property type="match status" value="1"/>
</dbReference>
<comment type="subcellular location">
    <subcellularLocation>
        <location evidence="1">Membrane</location>
        <topology evidence="1">Multi-pass membrane protein</topology>
    </subcellularLocation>
</comment>
<evidence type="ECO:0000256" key="2">
    <source>
        <dbReference type="ARBA" id="ARBA00022692"/>
    </source>
</evidence>
<feature type="transmembrane region" description="Helical" evidence="6">
    <location>
        <begin position="202"/>
        <end position="221"/>
    </location>
</feature>
<feature type="transmembrane region" description="Helical" evidence="6">
    <location>
        <begin position="315"/>
        <end position="333"/>
    </location>
</feature>
<keyword evidence="9" id="KW-1185">Reference proteome</keyword>
<evidence type="ECO:0000256" key="4">
    <source>
        <dbReference type="ARBA" id="ARBA00023136"/>
    </source>
</evidence>
<dbReference type="GO" id="GO:0022857">
    <property type="term" value="F:transmembrane transporter activity"/>
    <property type="evidence" value="ECO:0007669"/>
    <property type="project" value="InterPro"/>
</dbReference>
<gene>
    <name evidence="8" type="ORF">CSAL01_08558</name>
</gene>
<sequence>MALECHSPQKPTVSDVKKIAASSSCAVVEKTEADTDETAVLARYGVERRADGFVNWQRDYSAPTQAVAATEAAPDYGLSRQVSLVGFTLMYQLGQAIGGFLLPPFSELFGRRLPYLISCAAFCLASLLIGLVHAPAAVYAGRFAAGLASAVPSVVIAGSVEDMFNMKRRVWIIVLWNAGTTVGLCFGPVYAAYISEAVGWRWIFYSAAVVTAVLFVAMFGIRESRPSILLGAIIRKIQRETTVRELAWHNPDEARDWRALVRISVLRPGKILLTEPLVIMVALISASSWGMIYLFTESLTVVYVSLGFTKTQASLPFLAIAVGVIFTFLPRLWDMKVVRDRQRKQIPIQPGQNHRLRVRRPGTRHRTGVVRVDGASTGAGRPLGSPDGVPRARGLRGQRDGAHAERLPRGLVPALLGVGVLGSRARAGRRVGADAARGARDVRRAERQLRGHDTGGAGGRVLRDAVGVFPVQQEVEAEEPVCAV</sequence>
<proteinExistence type="predicted"/>
<feature type="transmembrane region" description="Helical" evidence="6">
    <location>
        <begin position="277"/>
        <end position="295"/>
    </location>
</feature>
<feature type="domain" description="Major facilitator superfamily (MFS) profile" evidence="7">
    <location>
        <begin position="37"/>
        <end position="484"/>
    </location>
</feature>
<evidence type="ECO:0000256" key="3">
    <source>
        <dbReference type="ARBA" id="ARBA00022989"/>
    </source>
</evidence>
<evidence type="ECO:0000256" key="6">
    <source>
        <dbReference type="SAM" id="Phobius"/>
    </source>
</evidence>
<dbReference type="PANTHER" id="PTHR23502:SF157">
    <property type="entry name" value="MAJOR FACILITATOR SUPERFAMILY (MFS) PROFILE DOMAIN-CONTAINING PROTEIN-RELATED"/>
    <property type="match status" value="1"/>
</dbReference>
<dbReference type="Gene3D" id="1.20.1250.20">
    <property type="entry name" value="MFS general substrate transporter like domains"/>
    <property type="match status" value="1"/>
</dbReference>
<accession>A0A135V957</accession>
<keyword evidence="2 6" id="KW-0812">Transmembrane</keyword>
<dbReference type="EMBL" id="JFFI01000162">
    <property type="protein sequence ID" value="KXH69125.1"/>
    <property type="molecule type" value="Genomic_DNA"/>
</dbReference>
<dbReference type="OrthoDB" id="5410178at2759"/>
<dbReference type="Pfam" id="PF07690">
    <property type="entry name" value="MFS_1"/>
    <property type="match status" value="1"/>
</dbReference>
<dbReference type="Proteomes" id="UP000070121">
    <property type="component" value="Unassembled WGS sequence"/>
</dbReference>
<organism evidence="8 9">
    <name type="scientific">Colletotrichum salicis</name>
    <dbReference type="NCBI Taxonomy" id="1209931"/>
    <lineage>
        <taxon>Eukaryota</taxon>
        <taxon>Fungi</taxon>
        <taxon>Dikarya</taxon>
        <taxon>Ascomycota</taxon>
        <taxon>Pezizomycotina</taxon>
        <taxon>Sordariomycetes</taxon>
        <taxon>Hypocreomycetidae</taxon>
        <taxon>Glomerellales</taxon>
        <taxon>Glomerellaceae</taxon>
        <taxon>Colletotrichum</taxon>
        <taxon>Colletotrichum acutatum species complex</taxon>
    </lineage>
</organism>
<dbReference type="SUPFAM" id="SSF103473">
    <property type="entry name" value="MFS general substrate transporter"/>
    <property type="match status" value="1"/>
</dbReference>
<keyword evidence="3 6" id="KW-1133">Transmembrane helix</keyword>
<feature type="transmembrane region" description="Helical" evidence="6">
    <location>
        <begin position="139"/>
        <end position="158"/>
    </location>
</feature>
<dbReference type="PROSITE" id="PS50850">
    <property type="entry name" value="MFS"/>
    <property type="match status" value="1"/>
</dbReference>
<dbReference type="InterPro" id="IPR020846">
    <property type="entry name" value="MFS_dom"/>
</dbReference>
<dbReference type="GO" id="GO:0016020">
    <property type="term" value="C:membrane"/>
    <property type="evidence" value="ECO:0007669"/>
    <property type="project" value="UniProtKB-SubCell"/>
</dbReference>
<name>A0A135V957_9PEZI</name>